<name>A0ABU3GXZ0_9SPHI</name>
<comment type="caution">
    <text evidence="1">The sequence shown here is derived from an EMBL/GenBank/DDBJ whole genome shotgun (WGS) entry which is preliminary data.</text>
</comment>
<proteinExistence type="predicted"/>
<dbReference type="RefSeq" id="WP_311952145.1">
    <property type="nucleotide sequence ID" value="NZ_JAVLVU010000001.1"/>
</dbReference>
<organism evidence="1 2">
    <name type="scientific">Mucilaginibacter terrae</name>
    <dbReference type="NCBI Taxonomy" id="1955052"/>
    <lineage>
        <taxon>Bacteria</taxon>
        <taxon>Pseudomonadati</taxon>
        <taxon>Bacteroidota</taxon>
        <taxon>Sphingobacteriia</taxon>
        <taxon>Sphingobacteriales</taxon>
        <taxon>Sphingobacteriaceae</taxon>
        <taxon>Mucilaginibacter</taxon>
    </lineage>
</organism>
<accession>A0ABU3GXZ0</accession>
<evidence type="ECO:0000313" key="1">
    <source>
        <dbReference type="EMBL" id="MDT3404640.1"/>
    </source>
</evidence>
<keyword evidence="2" id="KW-1185">Reference proteome</keyword>
<dbReference type="EMBL" id="JAVLVU010000001">
    <property type="protein sequence ID" value="MDT3404640.1"/>
    <property type="molecule type" value="Genomic_DNA"/>
</dbReference>
<gene>
    <name evidence="1" type="ORF">QE417_003712</name>
</gene>
<sequence>MKTLTYALLIFILFSCNGKTPKHEEVILKSYTVTFFKDKYSQQTNSFFQDDSIFIIKSKNDTTAYLNALTNFYNEKIEQRALFNYGQPKGFLIVDKDKIDISLKLSQRMVDGLQTQVRNIPKVKKMIQEYNNDSLGVSN</sequence>
<reference evidence="2" key="1">
    <citation type="submission" date="2023-07" db="EMBL/GenBank/DDBJ databases">
        <title>Functional and genomic diversity of the sorghum phyllosphere microbiome.</title>
        <authorList>
            <person name="Shade A."/>
        </authorList>
    </citation>
    <scope>NUCLEOTIDE SEQUENCE [LARGE SCALE GENOMIC DNA]</scope>
    <source>
        <strain evidence="2">SORGH_AS_0422</strain>
    </source>
</reference>
<evidence type="ECO:0000313" key="2">
    <source>
        <dbReference type="Proteomes" id="UP001258315"/>
    </source>
</evidence>
<protein>
    <submittedName>
        <fullName evidence="1">Uncharacterized protein</fullName>
    </submittedName>
</protein>
<dbReference type="Proteomes" id="UP001258315">
    <property type="component" value="Unassembled WGS sequence"/>
</dbReference>
<dbReference type="PROSITE" id="PS51257">
    <property type="entry name" value="PROKAR_LIPOPROTEIN"/>
    <property type="match status" value="1"/>
</dbReference>